<comment type="similarity">
    <text evidence="2 6">Belongs to the RdgC family.</text>
</comment>
<dbReference type="GO" id="GO:0003690">
    <property type="term" value="F:double-stranded DNA binding"/>
    <property type="evidence" value="ECO:0007669"/>
    <property type="project" value="TreeGrafter"/>
</dbReference>
<dbReference type="AlphaFoldDB" id="A0A5C4NYM6"/>
<dbReference type="EMBL" id="VDGE01000001">
    <property type="protein sequence ID" value="TNC78306.1"/>
    <property type="molecule type" value="Genomic_DNA"/>
</dbReference>
<reference evidence="8 9" key="1">
    <citation type="submission" date="2019-06" db="EMBL/GenBank/DDBJ databases">
        <title>Genome sequence of Janthinobacterium lividum UCD_MED1.</title>
        <authorList>
            <person name="De Leon M.E."/>
            <person name="Jospin G."/>
        </authorList>
    </citation>
    <scope>NUCLEOTIDE SEQUENCE [LARGE SCALE GENOMIC DNA]</scope>
    <source>
        <strain evidence="8 9">UCD_MED1</strain>
    </source>
</reference>
<evidence type="ECO:0000256" key="3">
    <source>
        <dbReference type="ARBA" id="ARBA00022296"/>
    </source>
</evidence>
<dbReference type="InterPro" id="IPR007476">
    <property type="entry name" value="RdgC"/>
</dbReference>
<dbReference type="NCBIfam" id="NF001463">
    <property type="entry name" value="PRK00321.1-4"/>
    <property type="match status" value="1"/>
</dbReference>
<organism evidence="8 9">
    <name type="scientific">Janthinobacterium lividum</name>
    <dbReference type="NCBI Taxonomy" id="29581"/>
    <lineage>
        <taxon>Bacteria</taxon>
        <taxon>Pseudomonadati</taxon>
        <taxon>Pseudomonadota</taxon>
        <taxon>Betaproteobacteria</taxon>
        <taxon>Burkholderiales</taxon>
        <taxon>Oxalobacteraceae</taxon>
        <taxon>Janthinobacterium</taxon>
    </lineage>
</organism>
<dbReference type="SUPFAM" id="SSF46785">
    <property type="entry name" value="Winged helix' DNA-binding domain"/>
    <property type="match status" value="1"/>
</dbReference>
<dbReference type="NCBIfam" id="NF001464">
    <property type="entry name" value="PRK00321.1-5"/>
    <property type="match status" value="1"/>
</dbReference>
<comment type="caution">
    <text evidence="8">The sequence shown here is derived from an EMBL/GenBank/DDBJ whole genome shotgun (WGS) entry which is preliminary data.</text>
</comment>
<dbReference type="InterPro" id="IPR036390">
    <property type="entry name" value="WH_DNA-bd_sf"/>
</dbReference>
<dbReference type="GO" id="GO:0006310">
    <property type="term" value="P:DNA recombination"/>
    <property type="evidence" value="ECO:0007669"/>
    <property type="project" value="UniProtKB-UniRule"/>
</dbReference>
<sequence length="406" mass="44082">MFFKNLQIYRLSARWAMTAAVLEQALAPQQFTPATSMDLVRQGWAAPRGAGAPLVHAVGGQFLLQLKTEKKLLPSTVVNQVAAARALELEEAQGFAPGKKAMKELKERVTDELLPRAFAILSTTAVWIDRVNGWLVVDAASPAKADEVIKLLLKSIEKLPLESLRVQRSPVGAMTEWLQADESPAGFTVDQDAIMRATGESKAQVAYKRHALEADDIRRHIAAGKQCTRLAMTWSDKISFVLDESLAIKSVKALDILRECAIGEAADERFDSDFTLMTSELAKMLSDLVEALGGEVDGVELQRAAVEHSAAPAKGHEPVREQRPVLQLNGEATGAVPPGDGSASDPLYDQAVEVVRTNQRASISLVQRHLRIGYNRASRLLEAMEGSVVGSAQSNGDRDLLSQEAM</sequence>
<dbReference type="PANTHER" id="PTHR38103:SF1">
    <property type="entry name" value="RECOMBINATION-ASSOCIATED PROTEIN RDGC"/>
    <property type="match status" value="1"/>
</dbReference>
<gene>
    <name evidence="6" type="primary">rdgC</name>
    <name evidence="8" type="ORF">FHI69_03175</name>
</gene>
<evidence type="ECO:0000256" key="5">
    <source>
        <dbReference type="ARBA" id="ARBA00023172"/>
    </source>
</evidence>
<evidence type="ECO:0000256" key="4">
    <source>
        <dbReference type="ARBA" id="ARBA00022490"/>
    </source>
</evidence>
<dbReference type="GO" id="GO:0000018">
    <property type="term" value="P:regulation of DNA recombination"/>
    <property type="evidence" value="ECO:0007669"/>
    <property type="project" value="TreeGrafter"/>
</dbReference>
<dbReference type="GO" id="GO:0043590">
    <property type="term" value="C:bacterial nucleoid"/>
    <property type="evidence" value="ECO:0007669"/>
    <property type="project" value="TreeGrafter"/>
</dbReference>
<evidence type="ECO:0000313" key="9">
    <source>
        <dbReference type="Proteomes" id="UP000305681"/>
    </source>
</evidence>
<accession>A0A5C4NYM6</accession>
<evidence type="ECO:0000259" key="7">
    <source>
        <dbReference type="SMART" id="SM00843"/>
    </source>
</evidence>
<evidence type="ECO:0000256" key="1">
    <source>
        <dbReference type="ARBA" id="ARBA00004453"/>
    </source>
</evidence>
<dbReference type="HAMAP" id="MF_00194">
    <property type="entry name" value="RdgC"/>
    <property type="match status" value="1"/>
</dbReference>
<dbReference type="SMART" id="SM00843">
    <property type="entry name" value="Ftsk_gamma"/>
    <property type="match status" value="1"/>
</dbReference>
<dbReference type="GO" id="GO:0005737">
    <property type="term" value="C:cytoplasm"/>
    <property type="evidence" value="ECO:0007669"/>
    <property type="project" value="UniProtKB-UniRule"/>
</dbReference>
<dbReference type="Pfam" id="PF04381">
    <property type="entry name" value="RdgC"/>
    <property type="match status" value="1"/>
</dbReference>
<dbReference type="Gene3D" id="1.10.10.10">
    <property type="entry name" value="Winged helix-like DNA-binding domain superfamily/Winged helix DNA-binding domain"/>
    <property type="match status" value="1"/>
</dbReference>
<evidence type="ECO:0000256" key="6">
    <source>
        <dbReference type="HAMAP-Rule" id="MF_00194"/>
    </source>
</evidence>
<keyword evidence="5 6" id="KW-0233">DNA recombination</keyword>
<evidence type="ECO:0000313" key="8">
    <source>
        <dbReference type="EMBL" id="TNC78306.1"/>
    </source>
</evidence>
<comment type="subcellular location">
    <subcellularLocation>
        <location evidence="1 6">Cytoplasm</location>
        <location evidence="1 6">Nucleoid</location>
    </subcellularLocation>
</comment>
<evidence type="ECO:0000256" key="2">
    <source>
        <dbReference type="ARBA" id="ARBA00008657"/>
    </source>
</evidence>
<protein>
    <recommendedName>
        <fullName evidence="3 6">Recombination-associated protein RdgC</fullName>
    </recommendedName>
</protein>
<dbReference type="InterPro" id="IPR018541">
    <property type="entry name" value="Ftsk_gamma"/>
</dbReference>
<comment type="function">
    <text evidence="6">May be involved in recombination.</text>
</comment>
<dbReference type="InterPro" id="IPR036388">
    <property type="entry name" value="WH-like_DNA-bd_sf"/>
</dbReference>
<feature type="domain" description="FtsK gamma" evidence="7">
    <location>
        <begin position="341"/>
        <end position="405"/>
    </location>
</feature>
<keyword evidence="4 6" id="KW-0963">Cytoplasm</keyword>
<dbReference type="Pfam" id="PF09397">
    <property type="entry name" value="FtsK_gamma"/>
    <property type="match status" value="1"/>
</dbReference>
<dbReference type="PANTHER" id="PTHR38103">
    <property type="entry name" value="RECOMBINATION-ASSOCIATED PROTEIN RDGC"/>
    <property type="match status" value="1"/>
</dbReference>
<name>A0A5C4NYM6_9BURK</name>
<dbReference type="Proteomes" id="UP000305681">
    <property type="component" value="Unassembled WGS sequence"/>
</dbReference>
<proteinExistence type="inferred from homology"/>